<protein>
    <submittedName>
        <fullName evidence="2">PCP312R-like protein</fullName>
    </submittedName>
</protein>
<comment type="caution">
    <text evidence="1">The sequence shown here is derived from an EMBL/GenBank/DDBJ whole genome shotgun (WGS) entry which is preliminary data.</text>
</comment>
<accession>A0A2Z6RSM0</accession>
<proteinExistence type="predicted"/>
<dbReference type="EMBL" id="BEXD01004040">
    <property type="protein sequence ID" value="GBC05956.1"/>
    <property type="molecule type" value="Genomic_DNA"/>
</dbReference>
<dbReference type="Proteomes" id="UP000615446">
    <property type="component" value="Unassembled WGS sequence"/>
</dbReference>
<sequence>MHVGYISPSTDASLAEMIEKFQGKDFTNFKKRERRPSIQIRKWKINIETETDGLTIKRDTNNVPILSDDSYKSDYFMAIDLLNEIISAEINTKTRRANRFIDYIKMKKIQDVPTLIQEFPEPITAGNILFDSTHIQNLRENLPYEEVEKIKNYAIKVSNAKFSPSVQKFISSSNKNPKSRNKQLPNPIAQIGLKVLPSDSKHTTFFDKARPYILEGRLRYHSIMDVTNDNIHRFIIPRTLVTGIINIDSLCSSQTGISLPVRAIALVLDQPIVENKKDDLDIIMGDMDDVSFPNKDTYIHTKPPVSVQDEGYWSGGESKYNRVTKDRLLDTNTVSREESMFSNMQCEF</sequence>
<evidence type="ECO:0000313" key="3">
    <source>
        <dbReference type="Proteomes" id="UP000247702"/>
    </source>
</evidence>
<dbReference type="EMBL" id="BLAL01000169">
    <property type="protein sequence ID" value="GES87489.1"/>
    <property type="molecule type" value="Genomic_DNA"/>
</dbReference>
<evidence type="ECO:0000313" key="1">
    <source>
        <dbReference type="EMBL" id="GBC05956.1"/>
    </source>
</evidence>
<gene>
    <name evidence="2" type="ORF">RCL2_001447900</name>
    <name evidence="1" type="ORF">RclHR1_06520012</name>
</gene>
<name>A0A2Z6RSM0_9GLOM</name>
<organism evidence="1 3">
    <name type="scientific">Rhizophagus clarus</name>
    <dbReference type="NCBI Taxonomy" id="94130"/>
    <lineage>
        <taxon>Eukaryota</taxon>
        <taxon>Fungi</taxon>
        <taxon>Fungi incertae sedis</taxon>
        <taxon>Mucoromycota</taxon>
        <taxon>Glomeromycotina</taxon>
        <taxon>Glomeromycetes</taxon>
        <taxon>Glomerales</taxon>
        <taxon>Glomeraceae</taxon>
        <taxon>Rhizophagus</taxon>
    </lineage>
</organism>
<reference evidence="2" key="2">
    <citation type="submission" date="2019-10" db="EMBL/GenBank/DDBJ databases">
        <title>Conservation and host-specific expression of non-tandemly repeated heterogenous ribosome RNA gene in arbuscular mycorrhizal fungi.</title>
        <authorList>
            <person name="Maeda T."/>
            <person name="Kobayashi Y."/>
            <person name="Nakagawa T."/>
            <person name="Ezawa T."/>
            <person name="Yamaguchi K."/>
            <person name="Bino T."/>
            <person name="Nishimoto Y."/>
            <person name="Shigenobu S."/>
            <person name="Kawaguchi M."/>
        </authorList>
    </citation>
    <scope>NUCLEOTIDE SEQUENCE</scope>
    <source>
        <strain evidence="2">HR1</strain>
    </source>
</reference>
<dbReference type="AlphaFoldDB" id="A0A2Z6RSM0"/>
<reference evidence="1 3" key="1">
    <citation type="submission" date="2017-11" db="EMBL/GenBank/DDBJ databases">
        <title>The genome of Rhizophagus clarus HR1 reveals common genetic basis of auxotrophy among arbuscular mycorrhizal fungi.</title>
        <authorList>
            <person name="Kobayashi Y."/>
        </authorList>
    </citation>
    <scope>NUCLEOTIDE SEQUENCE [LARGE SCALE GENOMIC DNA]</scope>
    <source>
        <strain evidence="1 3">HR1</strain>
    </source>
</reference>
<evidence type="ECO:0000313" key="2">
    <source>
        <dbReference type="EMBL" id="GES87489.1"/>
    </source>
</evidence>
<keyword evidence="3" id="KW-1185">Reference proteome</keyword>
<dbReference type="Proteomes" id="UP000247702">
    <property type="component" value="Unassembled WGS sequence"/>
</dbReference>